<dbReference type="InterPro" id="IPR000551">
    <property type="entry name" value="MerR-type_HTH_dom"/>
</dbReference>
<name>A0A7W9J695_9ACTN</name>
<dbReference type="Gene3D" id="1.10.1660.10">
    <property type="match status" value="1"/>
</dbReference>
<dbReference type="EMBL" id="JACHMY010000001">
    <property type="protein sequence ID" value="MBB5835887.1"/>
    <property type="molecule type" value="Genomic_DNA"/>
</dbReference>
<keyword evidence="3" id="KW-0238">DNA-binding</keyword>
<sequence length="276" mass="29784">MTLRSWERRYGVGPSGRSVGGHRRYNRLDVERLQRMRNLIAAGTPAREAAGRSVSATSSTEHDGPELWTELEARYLVDLASASRTQSLADELHVCLAQRGLSSVWDQVVRPALRLLEDQYLAAADCSDIELVLTQAVSESVDRHVDSVRPRAGDAANPVLLVCCPGERHHLPLKVLQGVLLDQAIPTIVLGPGLAADAAAAAISRIAPSVVVLWAVVRRRELMGFHRTVVASEFVCCAAGPGWPRTTRPVTSLEGAAAEISGLWLSATSKSSSFRP</sequence>
<gene>
    <name evidence="3" type="ORF">HDA39_002621</name>
</gene>
<proteinExistence type="predicted"/>
<organism evidence="3 4">
    <name type="scientific">Kribbella italica</name>
    <dbReference type="NCBI Taxonomy" id="1540520"/>
    <lineage>
        <taxon>Bacteria</taxon>
        <taxon>Bacillati</taxon>
        <taxon>Actinomycetota</taxon>
        <taxon>Actinomycetes</taxon>
        <taxon>Propionibacteriales</taxon>
        <taxon>Kribbellaceae</taxon>
        <taxon>Kribbella</taxon>
    </lineage>
</organism>
<reference evidence="3 4" key="1">
    <citation type="submission" date="2020-08" db="EMBL/GenBank/DDBJ databases">
        <title>Sequencing the genomes of 1000 actinobacteria strains.</title>
        <authorList>
            <person name="Klenk H.-P."/>
        </authorList>
    </citation>
    <scope>NUCLEOTIDE SEQUENCE [LARGE SCALE GENOMIC DNA]</scope>
    <source>
        <strain evidence="3 4">DSM 28967</strain>
    </source>
</reference>
<keyword evidence="4" id="KW-1185">Reference proteome</keyword>
<dbReference type="InterPro" id="IPR009061">
    <property type="entry name" value="DNA-bd_dom_put_sf"/>
</dbReference>
<dbReference type="Proteomes" id="UP000549971">
    <property type="component" value="Unassembled WGS sequence"/>
</dbReference>
<dbReference type="AlphaFoldDB" id="A0A7W9J695"/>
<feature type="region of interest" description="Disordered" evidence="1">
    <location>
        <begin position="44"/>
        <end position="63"/>
    </location>
</feature>
<dbReference type="GO" id="GO:0003677">
    <property type="term" value="F:DNA binding"/>
    <property type="evidence" value="ECO:0007669"/>
    <property type="project" value="UniProtKB-KW"/>
</dbReference>
<dbReference type="GO" id="GO:0006355">
    <property type="term" value="P:regulation of DNA-templated transcription"/>
    <property type="evidence" value="ECO:0007669"/>
    <property type="project" value="InterPro"/>
</dbReference>
<dbReference type="Pfam" id="PF13411">
    <property type="entry name" value="MerR_1"/>
    <property type="match status" value="1"/>
</dbReference>
<evidence type="ECO:0000313" key="3">
    <source>
        <dbReference type="EMBL" id="MBB5835887.1"/>
    </source>
</evidence>
<feature type="domain" description="HTH merR-type" evidence="2">
    <location>
        <begin position="1"/>
        <end position="45"/>
    </location>
</feature>
<accession>A0A7W9J695</accession>
<dbReference type="SUPFAM" id="SSF46955">
    <property type="entry name" value="Putative DNA-binding domain"/>
    <property type="match status" value="1"/>
</dbReference>
<protein>
    <submittedName>
        <fullName evidence="3">DNA-binding transcriptional MerR regulator</fullName>
    </submittedName>
</protein>
<evidence type="ECO:0000259" key="2">
    <source>
        <dbReference type="PROSITE" id="PS50937"/>
    </source>
</evidence>
<evidence type="ECO:0000256" key="1">
    <source>
        <dbReference type="SAM" id="MobiDB-lite"/>
    </source>
</evidence>
<evidence type="ECO:0000313" key="4">
    <source>
        <dbReference type="Proteomes" id="UP000549971"/>
    </source>
</evidence>
<dbReference type="PROSITE" id="PS50937">
    <property type="entry name" value="HTH_MERR_2"/>
    <property type="match status" value="1"/>
</dbReference>
<dbReference type="Gene3D" id="3.40.50.280">
    <property type="entry name" value="Cobalamin-binding domain"/>
    <property type="match status" value="1"/>
</dbReference>
<comment type="caution">
    <text evidence="3">The sequence shown here is derived from an EMBL/GenBank/DDBJ whole genome shotgun (WGS) entry which is preliminary data.</text>
</comment>